<accession>A0A323THJ2</accession>
<comment type="caution">
    <text evidence="1">The sequence shown here is derived from an EMBL/GenBank/DDBJ whole genome shotgun (WGS) entry which is preliminary data.</text>
</comment>
<sequence>MSKQKLEDILKQGIYGKPEIRPEERKLFLSTIAERVYLCLTDSQVRHRGIYPEMEKAMKERKSAHLYIDGNLNYPAYSNYIKAANKYSIPFTIVNDGQDSPIGIVLAADTAVNMESHMFVKDELYEDDMA</sequence>
<dbReference type="RefSeq" id="WP_110607943.1">
    <property type="nucleotide sequence ID" value="NZ_PDOD01000001.1"/>
</dbReference>
<dbReference type="SUPFAM" id="SSF160515">
    <property type="entry name" value="YueI-like"/>
    <property type="match status" value="1"/>
</dbReference>
<gene>
    <name evidence="1" type="ORF">CR194_01885</name>
</gene>
<reference evidence="1 2" key="1">
    <citation type="submission" date="2017-10" db="EMBL/GenBank/DDBJ databases">
        <title>Bacillus sp. nov., a halophilic bacterium isolated from a Keqin Lake.</title>
        <authorList>
            <person name="Wang H."/>
        </authorList>
    </citation>
    <scope>NUCLEOTIDE SEQUENCE [LARGE SCALE GENOMIC DNA]</scope>
    <source>
        <strain evidence="1 2">KQ-12</strain>
    </source>
</reference>
<dbReference type="InterPro" id="IPR029064">
    <property type="entry name" value="Ribosomal_eL30-like_sf"/>
</dbReference>
<keyword evidence="2" id="KW-1185">Reference proteome</keyword>
<dbReference type="InterPro" id="IPR012543">
    <property type="entry name" value="DUF1694"/>
</dbReference>
<dbReference type="AlphaFoldDB" id="A0A323THJ2"/>
<dbReference type="EMBL" id="PDOD01000001">
    <property type="protein sequence ID" value="PYZ94308.1"/>
    <property type="molecule type" value="Genomic_DNA"/>
</dbReference>
<dbReference type="PIRSF" id="PIRSF034303">
    <property type="entry name" value="DUF1694"/>
    <property type="match status" value="1"/>
</dbReference>
<name>A0A323THJ2_9BACI</name>
<dbReference type="Gene3D" id="3.30.1330.30">
    <property type="match status" value="1"/>
</dbReference>
<dbReference type="Proteomes" id="UP000248214">
    <property type="component" value="Unassembled WGS sequence"/>
</dbReference>
<dbReference type="Pfam" id="PF07997">
    <property type="entry name" value="DUF1694"/>
    <property type="match status" value="1"/>
</dbReference>
<organism evidence="1 2">
    <name type="scientific">Salipaludibacillus keqinensis</name>
    <dbReference type="NCBI Taxonomy" id="2045207"/>
    <lineage>
        <taxon>Bacteria</taxon>
        <taxon>Bacillati</taxon>
        <taxon>Bacillota</taxon>
        <taxon>Bacilli</taxon>
        <taxon>Bacillales</taxon>
        <taxon>Bacillaceae</taxon>
    </lineage>
</organism>
<proteinExistence type="predicted"/>
<evidence type="ECO:0008006" key="3">
    <source>
        <dbReference type="Google" id="ProtNLM"/>
    </source>
</evidence>
<dbReference type="OrthoDB" id="95278at2"/>
<evidence type="ECO:0000313" key="1">
    <source>
        <dbReference type="EMBL" id="PYZ94308.1"/>
    </source>
</evidence>
<protein>
    <recommendedName>
        <fullName evidence="3">DUF1694 domain-containing protein</fullName>
    </recommendedName>
</protein>
<evidence type="ECO:0000313" key="2">
    <source>
        <dbReference type="Proteomes" id="UP000248214"/>
    </source>
</evidence>